<proteinExistence type="predicted"/>
<gene>
    <name evidence="1" type="ORF">NDU88_001593</name>
</gene>
<reference evidence="1" key="1">
    <citation type="journal article" date="2022" name="bioRxiv">
        <title>Sequencing and chromosome-scale assembly of the giantPleurodeles waltlgenome.</title>
        <authorList>
            <person name="Brown T."/>
            <person name="Elewa A."/>
            <person name="Iarovenko S."/>
            <person name="Subramanian E."/>
            <person name="Araus A.J."/>
            <person name="Petzold A."/>
            <person name="Susuki M."/>
            <person name="Suzuki K.-i.T."/>
            <person name="Hayashi T."/>
            <person name="Toyoda A."/>
            <person name="Oliveira C."/>
            <person name="Osipova E."/>
            <person name="Leigh N.D."/>
            <person name="Simon A."/>
            <person name="Yun M.H."/>
        </authorList>
    </citation>
    <scope>NUCLEOTIDE SEQUENCE</scope>
    <source>
        <strain evidence="1">20211129_DDA</strain>
        <tissue evidence="1">Liver</tissue>
    </source>
</reference>
<dbReference type="AlphaFoldDB" id="A0AAV7P4G5"/>
<evidence type="ECO:0000313" key="2">
    <source>
        <dbReference type="Proteomes" id="UP001066276"/>
    </source>
</evidence>
<dbReference type="EMBL" id="JANPWB010000011">
    <property type="protein sequence ID" value="KAJ1123120.1"/>
    <property type="molecule type" value="Genomic_DNA"/>
</dbReference>
<protein>
    <submittedName>
        <fullName evidence="1">Uncharacterized protein</fullName>
    </submittedName>
</protein>
<keyword evidence="2" id="KW-1185">Reference proteome</keyword>
<name>A0AAV7P4G5_PLEWA</name>
<dbReference type="Proteomes" id="UP001066276">
    <property type="component" value="Chromosome 7"/>
</dbReference>
<accession>A0AAV7P4G5</accession>
<comment type="caution">
    <text evidence="1">The sequence shown here is derived from an EMBL/GenBank/DDBJ whole genome shotgun (WGS) entry which is preliminary data.</text>
</comment>
<evidence type="ECO:0000313" key="1">
    <source>
        <dbReference type="EMBL" id="KAJ1123120.1"/>
    </source>
</evidence>
<sequence length="129" mass="14048">MERGEPLGHGPPSRSMYLSVLHSLDRRTRQSDPHQCLCPCQCTVSAVAMGHSGCEVVGLPQARNAHLSRNVEMAHRVFGPCGCLLALVRPCRQQVHRMSLPVNYDVQSEDGLVASYHPGGAGSCRTEQD</sequence>
<organism evidence="1 2">
    <name type="scientific">Pleurodeles waltl</name>
    <name type="common">Iberian ribbed newt</name>
    <dbReference type="NCBI Taxonomy" id="8319"/>
    <lineage>
        <taxon>Eukaryota</taxon>
        <taxon>Metazoa</taxon>
        <taxon>Chordata</taxon>
        <taxon>Craniata</taxon>
        <taxon>Vertebrata</taxon>
        <taxon>Euteleostomi</taxon>
        <taxon>Amphibia</taxon>
        <taxon>Batrachia</taxon>
        <taxon>Caudata</taxon>
        <taxon>Salamandroidea</taxon>
        <taxon>Salamandridae</taxon>
        <taxon>Pleurodelinae</taxon>
        <taxon>Pleurodeles</taxon>
    </lineage>
</organism>